<sequence length="205" mass="22244">MAYTPLPPQTATQRAGCKWHDAPGLFSRSSPPWRQHKAMDQEEDSRTSILHVFYTGRPGFCNAVLVGPWPMYRPVAHCTSTSPLHDTHGFSHQLHGVRQLSSKPAPSAASPPALCITLVRVESLWCRRDRAVVGRHGGLTHEIGPGPAIPCLPWPIRLSCVRPFSRKEAKRAAGLAAGYCVSWGGDSSWPPSGAPESGLLAWLAS</sequence>
<accession>A0A9P9EBA9</accession>
<comment type="caution">
    <text evidence="1">The sequence shown here is derived from an EMBL/GenBank/DDBJ whole genome shotgun (WGS) entry which is preliminary data.</text>
</comment>
<gene>
    <name evidence="1" type="ORF">EDB81DRAFT_89408</name>
</gene>
<proteinExistence type="predicted"/>
<dbReference type="Proteomes" id="UP000738349">
    <property type="component" value="Unassembled WGS sequence"/>
</dbReference>
<dbReference type="AlphaFoldDB" id="A0A9P9EBA9"/>
<dbReference type="OrthoDB" id="10560805at2759"/>
<evidence type="ECO:0000313" key="1">
    <source>
        <dbReference type="EMBL" id="KAH7134009.1"/>
    </source>
</evidence>
<reference evidence="1" key="1">
    <citation type="journal article" date="2021" name="Nat. Commun.">
        <title>Genetic determinants of endophytism in the Arabidopsis root mycobiome.</title>
        <authorList>
            <person name="Mesny F."/>
            <person name="Miyauchi S."/>
            <person name="Thiergart T."/>
            <person name="Pickel B."/>
            <person name="Atanasova L."/>
            <person name="Karlsson M."/>
            <person name="Huettel B."/>
            <person name="Barry K.W."/>
            <person name="Haridas S."/>
            <person name="Chen C."/>
            <person name="Bauer D."/>
            <person name="Andreopoulos W."/>
            <person name="Pangilinan J."/>
            <person name="LaButti K."/>
            <person name="Riley R."/>
            <person name="Lipzen A."/>
            <person name="Clum A."/>
            <person name="Drula E."/>
            <person name="Henrissat B."/>
            <person name="Kohler A."/>
            <person name="Grigoriev I.V."/>
            <person name="Martin F.M."/>
            <person name="Hacquard S."/>
        </authorList>
    </citation>
    <scope>NUCLEOTIDE SEQUENCE</scope>
    <source>
        <strain evidence="1">MPI-CAGE-AT-0147</strain>
    </source>
</reference>
<organism evidence="1 2">
    <name type="scientific">Dactylonectria macrodidyma</name>
    <dbReference type="NCBI Taxonomy" id="307937"/>
    <lineage>
        <taxon>Eukaryota</taxon>
        <taxon>Fungi</taxon>
        <taxon>Dikarya</taxon>
        <taxon>Ascomycota</taxon>
        <taxon>Pezizomycotina</taxon>
        <taxon>Sordariomycetes</taxon>
        <taxon>Hypocreomycetidae</taxon>
        <taxon>Hypocreales</taxon>
        <taxon>Nectriaceae</taxon>
        <taxon>Dactylonectria</taxon>
    </lineage>
</organism>
<name>A0A9P9EBA9_9HYPO</name>
<dbReference type="EMBL" id="JAGMUV010000014">
    <property type="protein sequence ID" value="KAH7134009.1"/>
    <property type="molecule type" value="Genomic_DNA"/>
</dbReference>
<keyword evidence="2" id="KW-1185">Reference proteome</keyword>
<evidence type="ECO:0000313" key="2">
    <source>
        <dbReference type="Proteomes" id="UP000738349"/>
    </source>
</evidence>
<protein>
    <submittedName>
        <fullName evidence="1">Uncharacterized protein</fullName>
    </submittedName>
</protein>